<protein>
    <submittedName>
        <fullName evidence="2">Uncharacterized protein</fullName>
    </submittedName>
</protein>
<evidence type="ECO:0000313" key="4">
    <source>
        <dbReference type="Proteomes" id="UP000194546"/>
    </source>
</evidence>
<reference evidence="3 4" key="1">
    <citation type="submission" date="2017-03" db="EMBL/GenBank/DDBJ databases">
        <title>Genome analysis of strain PAMC 26510.</title>
        <authorList>
            <person name="Oh H.-M."/>
            <person name="Yang J.-A."/>
        </authorList>
    </citation>
    <scope>NUCLEOTIDE SEQUENCE [LARGE SCALE GENOMIC DNA]</scope>
    <source>
        <strain evidence="3 4">PAMC 26510</strain>
    </source>
</reference>
<dbReference type="AlphaFoldDB" id="A0A242MGT5"/>
<dbReference type="EMBL" id="NBTZ01000111">
    <property type="protein sequence ID" value="OTP70168.1"/>
    <property type="molecule type" value="Genomic_DNA"/>
</dbReference>
<organism evidence="2 5">
    <name type="scientific">Caballeronia sordidicola</name>
    <name type="common">Burkholderia sordidicola</name>
    <dbReference type="NCBI Taxonomy" id="196367"/>
    <lineage>
        <taxon>Bacteria</taxon>
        <taxon>Pseudomonadati</taxon>
        <taxon>Pseudomonadota</taxon>
        <taxon>Betaproteobacteria</taxon>
        <taxon>Burkholderiales</taxon>
        <taxon>Burkholderiaceae</taxon>
        <taxon>Caballeronia</taxon>
    </lineage>
</organism>
<dbReference type="Proteomes" id="UP000194546">
    <property type="component" value="Unassembled WGS sequence"/>
</dbReference>
<dbReference type="EMBL" id="NBTY01000087">
    <property type="protein sequence ID" value="OTP74387.1"/>
    <property type="molecule type" value="Genomic_DNA"/>
</dbReference>
<feature type="region of interest" description="Disordered" evidence="1">
    <location>
        <begin position="1"/>
        <end position="46"/>
    </location>
</feature>
<evidence type="ECO:0000313" key="2">
    <source>
        <dbReference type="EMBL" id="OTP70168.1"/>
    </source>
</evidence>
<name>A0A242MGT5_CABSO</name>
<proteinExistence type="predicted"/>
<evidence type="ECO:0000313" key="5">
    <source>
        <dbReference type="Proteomes" id="UP000195221"/>
    </source>
</evidence>
<gene>
    <name evidence="3" type="ORF">PAMC26510_16915</name>
    <name evidence="2" type="ORF">PAMC26577_28045</name>
</gene>
<comment type="caution">
    <text evidence="2">The sequence shown here is derived from an EMBL/GenBank/DDBJ whole genome shotgun (WGS) entry which is preliminary data.</text>
</comment>
<sequence length="46" mass="4717">MTAGSTKTAKEKSGEVQDGTRNAKSHGCPWLHGGEMCAGLKSSANP</sequence>
<accession>A0A242MGT5</accession>
<dbReference type="Proteomes" id="UP000195221">
    <property type="component" value="Unassembled WGS sequence"/>
</dbReference>
<reference evidence="2 5" key="2">
    <citation type="submission" date="2017-03" db="EMBL/GenBank/DDBJ databases">
        <title>Genome analysis of strain PAMC 26577.</title>
        <authorList>
            <person name="Oh H.-M."/>
            <person name="Yang J.-A."/>
        </authorList>
    </citation>
    <scope>NUCLEOTIDE SEQUENCE [LARGE SCALE GENOMIC DNA]</scope>
    <source>
        <strain evidence="2 5">PAMC 26577</strain>
    </source>
</reference>
<evidence type="ECO:0000313" key="3">
    <source>
        <dbReference type="EMBL" id="OTP74387.1"/>
    </source>
</evidence>
<evidence type="ECO:0000256" key="1">
    <source>
        <dbReference type="SAM" id="MobiDB-lite"/>
    </source>
</evidence>